<keyword evidence="3" id="KW-0012">Acyltransferase</keyword>
<protein>
    <submittedName>
        <fullName evidence="4">Uncharacterized protein</fullName>
    </submittedName>
</protein>
<evidence type="ECO:0000313" key="4">
    <source>
        <dbReference type="EMBL" id="KAH7298623.1"/>
    </source>
</evidence>
<evidence type="ECO:0000256" key="2">
    <source>
        <dbReference type="ARBA" id="ARBA00022679"/>
    </source>
</evidence>
<comment type="caution">
    <text evidence="4">The sequence shown here is derived from an EMBL/GenBank/DDBJ whole genome shotgun (WGS) entry which is preliminary data.</text>
</comment>
<dbReference type="InterPro" id="IPR023213">
    <property type="entry name" value="CAT-like_dom_sf"/>
</dbReference>
<dbReference type="Proteomes" id="UP000825935">
    <property type="component" value="Chromosome 25"/>
</dbReference>
<comment type="similarity">
    <text evidence="1">Belongs to the plant acyltransferase family.</text>
</comment>
<dbReference type="InterPro" id="IPR050317">
    <property type="entry name" value="Plant_Fungal_Acyltransferase"/>
</dbReference>
<evidence type="ECO:0000313" key="5">
    <source>
        <dbReference type="Proteomes" id="UP000825935"/>
    </source>
</evidence>
<dbReference type="Gene3D" id="3.30.559.10">
    <property type="entry name" value="Chloramphenicol acetyltransferase-like domain"/>
    <property type="match status" value="2"/>
</dbReference>
<name>A0A8T2RT53_CERRI</name>
<keyword evidence="2" id="KW-0808">Transferase</keyword>
<sequence length="519" mass="57991">MEDSSPTLEVRCLASEVIKPSAPPPYPTSVIRSCKVDHVIANIYVRTLHFYCHQDRAFCTNDVLKRSLAQTLSVFYPLAGTLTPEYDILCNGDGALFVEAESDSNLSDLNDLIPHPRLLKLTPNIDLSIEVTMRPVLMVQVTRFKCGSVCLGVAMEHHVADGTSAVLFLREWSKAARGETISFEPSFDKAWLRPDSCPPMKPRFHHEEYLLLEELLPRKPPSKLETNGHTADVDEAKGELLPLKPLNNSEPNGHTVDVYEAKREELSPRKPSSKLETNRQTADVYAAEGEELEVKMFELSWNLLEKLKVEAGGKLTTYETLSAHVWKCCCEARELEDAVESVIMTVVDGRARLGGHHQNFIGNAIFNFIHKLRVSEIRRMGLAELGESLASALRSADGERCRSAIDFLAGCSDEQLRKFMKGPHAFRDRNLGIISWAKMPFVELDFGSGEAFSAIPAVMGWEGLAYLIPSAKLPSPTHTPDTKGKRRSLSLCITLRRRHMPTFASLVTRMAEEKAVYRS</sequence>
<dbReference type="EMBL" id="CM035430">
    <property type="protein sequence ID" value="KAH7298623.1"/>
    <property type="molecule type" value="Genomic_DNA"/>
</dbReference>
<dbReference type="OrthoDB" id="1862401at2759"/>
<dbReference type="AlphaFoldDB" id="A0A8T2RT53"/>
<dbReference type="PANTHER" id="PTHR31642:SF11">
    <property type="entry name" value="SHIKIMATE O-HYDROXYCINNAMOYLTRANSFERASE"/>
    <property type="match status" value="1"/>
</dbReference>
<keyword evidence="5" id="KW-1185">Reference proteome</keyword>
<dbReference type="PANTHER" id="PTHR31642">
    <property type="entry name" value="TRICHOTHECENE 3-O-ACETYLTRANSFERASE"/>
    <property type="match status" value="1"/>
</dbReference>
<dbReference type="Pfam" id="PF02458">
    <property type="entry name" value="Transferase"/>
    <property type="match status" value="1"/>
</dbReference>
<organism evidence="4 5">
    <name type="scientific">Ceratopteris richardii</name>
    <name type="common">Triangle waterfern</name>
    <dbReference type="NCBI Taxonomy" id="49495"/>
    <lineage>
        <taxon>Eukaryota</taxon>
        <taxon>Viridiplantae</taxon>
        <taxon>Streptophyta</taxon>
        <taxon>Embryophyta</taxon>
        <taxon>Tracheophyta</taxon>
        <taxon>Polypodiopsida</taxon>
        <taxon>Polypodiidae</taxon>
        <taxon>Polypodiales</taxon>
        <taxon>Pteridineae</taxon>
        <taxon>Pteridaceae</taxon>
        <taxon>Parkerioideae</taxon>
        <taxon>Ceratopteris</taxon>
    </lineage>
</organism>
<reference evidence="4" key="1">
    <citation type="submission" date="2021-08" db="EMBL/GenBank/DDBJ databases">
        <title>WGS assembly of Ceratopteris richardii.</title>
        <authorList>
            <person name="Marchant D.B."/>
            <person name="Chen G."/>
            <person name="Jenkins J."/>
            <person name="Shu S."/>
            <person name="Leebens-Mack J."/>
            <person name="Grimwood J."/>
            <person name="Schmutz J."/>
            <person name="Soltis P."/>
            <person name="Soltis D."/>
            <person name="Chen Z.-H."/>
        </authorList>
    </citation>
    <scope>NUCLEOTIDE SEQUENCE</scope>
    <source>
        <strain evidence="4">Whitten #5841</strain>
        <tissue evidence="4">Leaf</tissue>
    </source>
</reference>
<proteinExistence type="inferred from homology"/>
<gene>
    <name evidence="4" type="ORF">KP509_25G051600</name>
</gene>
<evidence type="ECO:0000256" key="1">
    <source>
        <dbReference type="ARBA" id="ARBA00009861"/>
    </source>
</evidence>
<evidence type="ECO:0000256" key="3">
    <source>
        <dbReference type="ARBA" id="ARBA00023315"/>
    </source>
</evidence>
<accession>A0A8T2RT53</accession>
<dbReference type="GO" id="GO:0016747">
    <property type="term" value="F:acyltransferase activity, transferring groups other than amino-acyl groups"/>
    <property type="evidence" value="ECO:0007669"/>
    <property type="project" value="TreeGrafter"/>
</dbReference>